<sequence length="92" mass="10558">MIIHHIGMKTDNNTIDEFLEANWILQKLGKNAKGKRVEVHHSSDNTWHRGTVVEVFEGSSVVFALDDGKKKNLEFGKQEIRFVSQKQNADCY</sequence>
<comment type="caution">
    <text evidence="1">The sequence shown here is derived from an EMBL/GenBank/DDBJ whole genome shotgun (WGS) entry which is preliminary data.</text>
</comment>
<dbReference type="AlphaFoldDB" id="A0A9J5XHA2"/>
<proteinExistence type="predicted"/>
<name>A0A9J5XHA2_SOLCO</name>
<accession>A0A9J5XHA2</accession>
<gene>
    <name evidence="1" type="ORF">H5410_047527</name>
</gene>
<dbReference type="CDD" id="cd20379">
    <property type="entry name" value="Tudor_dTUD-like"/>
    <property type="match status" value="1"/>
</dbReference>
<organism evidence="1 2">
    <name type="scientific">Solanum commersonii</name>
    <name type="common">Commerson's wild potato</name>
    <name type="synonym">Commerson's nightshade</name>
    <dbReference type="NCBI Taxonomy" id="4109"/>
    <lineage>
        <taxon>Eukaryota</taxon>
        <taxon>Viridiplantae</taxon>
        <taxon>Streptophyta</taxon>
        <taxon>Embryophyta</taxon>
        <taxon>Tracheophyta</taxon>
        <taxon>Spermatophyta</taxon>
        <taxon>Magnoliopsida</taxon>
        <taxon>eudicotyledons</taxon>
        <taxon>Gunneridae</taxon>
        <taxon>Pentapetalae</taxon>
        <taxon>asterids</taxon>
        <taxon>lamiids</taxon>
        <taxon>Solanales</taxon>
        <taxon>Solanaceae</taxon>
        <taxon>Solanoideae</taxon>
        <taxon>Solaneae</taxon>
        <taxon>Solanum</taxon>
    </lineage>
</organism>
<reference evidence="1 2" key="1">
    <citation type="submission" date="2020-09" db="EMBL/GenBank/DDBJ databases">
        <title>De no assembly of potato wild relative species, Solanum commersonii.</title>
        <authorList>
            <person name="Cho K."/>
        </authorList>
    </citation>
    <scope>NUCLEOTIDE SEQUENCE [LARGE SCALE GENOMIC DNA]</scope>
    <source>
        <strain evidence="1">LZ3.2</strain>
        <tissue evidence="1">Leaf</tissue>
    </source>
</reference>
<dbReference type="OrthoDB" id="1726249at2759"/>
<dbReference type="SUPFAM" id="SSF63748">
    <property type="entry name" value="Tudor/PWWP/MBT"/>
    <property type="match status" value="1"/>
</dbReference>
<protein>
    <submittedName>
        <fullName evidence="1">Uncharacterized protein</fullName>
    </submittedName>
</protein>
<dbReference type="Gene3D" id="2.30.30.140">
    <property type="match status" value="1"/>
</dbReference>
<dbReference type="EMBL" id="JACXVP010000009">
    <property type="protein sequence ID" value="KAG5587093.1"/>
    <property type="molecule type" value="Genomic_DNA"/>
</dbReference>
<evidence type="ECO:0000313" key="2">
    <source>
        <dbReference type="Proteomes" id="UP000824120"/>
    </source>
</evidence>
<dbReference type="Proteomes" id="UP000824120">
    <property type="component" value="Chromosome 9"/>
</dbReference>
<keyword evidence="2" id="KW-1185">Reference proteome</keyword>
<evidence type="ECO:0000313" key="1">
    <source>
        <dbReference type="EMBL" id="KAG5587093.1"/>
    </source>
</evidence>